<dbReference type="Proteomes" id="UP000516373">
    <property type="component" value="Chromosome"/>
</dbReference>
<sequence length="331" mass="35566">MFREARATVWGMEIRSLDGDEPATIAALLPGFRDTMSLELPGDPPVTEALLARLFQRRHGTERIVLAAYHGGTPAGVLKLGLDLGDPSGPGHGSLWVFPGFRRRGAGRALAAAGLAALRERGREVLLADAPRAAAGERFAAELGAELIGESVRHRLRLAGPARAVLEAAAARPVPGYRLVAWQGPCPDDLVESYARAWSALEERVNGQARIRRPSADDVRAREAEAERAGHLPHVVAALPEHGESIAAYATLFVRNGPMADGGETLVLPKHRRRGLAHWLKGELLLGAVRENPRLALVQVFNDTADTAVVALNRKLGFEADSTWSTYALKA</sequence>
<evidence type="ECO:0000259" key="3">
    <source>
        <dbReference type="PROSITE" id="PS51186"/>
    </source>
</evidence>
<dbReference type="GO" id="GO:0016747">
    <property type="term" value="F:acyltransferase activity, transferring groups other than amino-acyl groups"/>
    <property type="evidence" value="ECO:0007669"/>
    <property type="project" value="InterPro"/>
</dbReference>
<keyword evidence="1" id="KW-0808">Transferase</keyword>
<dbReference type="InterPro" id="IPR050832">
    <property type="entry name" value="Bact_Acetyltransf"/>
</dbReference>
<accession>A0A7G1NJV6</accession>
<evidence type="ECO:0000256" key="1">
    <source>
        <dbReference type="ARBA" id="ARBA00022679"/>
    </source>
</evidence>
<dbReference type="SUPFAM" id="SSF55729">
    <property type="entry name" value="Acyl-CoA N-acyltransferases (Nat)"/>
    <property type="match status" value="2"/>
</dbReference>
<dbReference type="PROSITE" id="PS51186">
    <property type="entry name" value="GNAT"/>
    <property type="match status" value="2"/>
</dbReference>
<gene>
    <name evidence="4" type="ORF">GCM10017668_37930</name>
</gene>
<feature type="domain" description="N-acetyltransferase" evidence="3">
    <location>
        <begin position="189"/>
        <end position="331"/>
    </location>
</feature>
<evidence type="ECO:0000313" key="4">
    <source>
        <dbReference type="EMBL" id="BCL21950.1"/>
    </source>
</evidence>
<evidence type="ECO:0000256" key="2">
    <source>
        <dbReference type="ARBA" id="ARBA00023315"/>
    </source>
</evidence>
<organism evidence="4 5">
    <name type="scientific">Streptomyces tuirus</name>
    <dbReference type="NCBI Taxonomy" id="68278"/>
    <lineage>
        <taxon>Bacteria</taxon>
        <taxon>Bacillati</taxon>
        <taxon>Actinomycetota</taxon>
        <taxon>Actinomycetes</taxon>
        <taxon>Kitasatosporales</taxon>
        <taxon>Streptomycetaceae</taxon>
        <taxon>Streptomyces</taxon>
    </lineage>
</organism>
<evidence type="ECO:0000313" key="5">
    <source>
        <dbReference type="Proteomes" id="UP000516373"/>
    </source>
</evidence>
<proteinExistence type="predicted"/>
<name>A0A7G1NJV6_9ACTN</name>
<dbReference type="PANTHER" id="PTHR43877">
    <property type="entry name" value="AMINOALKYLPHOSPHONATE N-ACETYLTRANSFERASE-RELATED-RELATED"/>
    <property type="match status" value="1"/>
</dbReference>
<dbReference type="Gene3D" id="3.40.630.30">
    <property type="match status" value="1"/>
</dbReference>
<dbReference type="EMBL" id="AP023439">
    <property type="protein sequence ID" value="BCL21950.1"/>
    <property type="molecule type" value="Genomic_DNA"/>
</dbReference>
<protein>
    <recommendedName>
        <fullName evidence="3">N-acetyltransferase domain-containing protein</fullName>
    </recommendedName>
</protein>
<reference evidence="4 5" key="1">
    <citation type="journal article" date="2014" name="Int. J. Syst. Evol. Microbiol.">
        <title>Complete genome sequence of Corynebacterium casei LMG S-19264T (=DSM 44701T), isolated from a smear-ripened cheese.</title>
        <authorList>
            <consortium name="US DOE Joint Genome Institute (JGI-PGF)"/>
            <person name="Walter F."/>
            <person name="Albersmeier A."/>
            <person name="Kalinowski J."/>
            <person name="Ruckert C."/>
        </authorList>
    </citation>
    <scope>NUCLEOTIDE SEQUENCE [LARGE SCALE GENOMIC DNA]</scope>
    <source>
        <strain evidence="4 5">JCM 4255</strain>
    </source>
</reference>
<keyword evidence="2" id="KW-0012">Acyltransferase</keyword>
<dbReference type="InterPro" id="IPR000182">
    <property type="entry name" value="GNAT_dom"/>
</dbReference>
<dbReference type="KEGG" id="stui:GCM10017668_37930"/>
<feature type="domain" description="N-acetyltransferase" evidence="3">
    <location>
        <begin position="12"/>
        <end position="172"/>
    </location>
</feature>
<dbReference type="AlphaFoldDB" id="A0A7G1NJV6"/>
<dbReference type="Pfam" id="PF00583">
    <property type="entry name" value="Acetyltransf_1"/>
    <property type="match status" value="1"/>
</dbReference>
<dbReference type="InterPro" id="IPR016181">
    <property type="entry name" value="Acyl_CoA_acyltransferase"/>
</dbReference>